<evidence type="ECO:0000313" key="17">
    <source>
        <dbReference type="EMBL" id="OHX13098.1"/>
    </source>
</evidence>
<evidence type="ECO:0000256" key="8">
    <source>
        <dbReference type="ARBA" id="ARBA00022989"/>
    </source>
</evidence>
<evidence type="ECO:0000313" key="20">
    <source>
        <dbReference type="Proteomes" id="UP000180280"/>
    </source>
</evidence>
<dbReference type="PROSITE" id="PS50893">
    <property type="entry name" value="ABC_TRANSPORTER_2"/>
    <property type="match status" value="1"/>
</dbReference>
<reference evidence="19 20" key="1">
    <citation type="submission" date="2016-09" db="EMBL/GenBank/DDBJ databases">
        <title>Chromobacterium muskegensis sp. nov., an insecticidal bacterium isolated from Sphagnum bogs.</title>
        <authorList>
            <person name="Sparks M.E."/>
            <person name="Blackburn M.B."/>
            <person name="Gundersen-Rindal D.E."/>
            <person name="Mitchell A."/>
            <person name="Farrar R."/>
            <person name="Kuhar D."/>
        </authorList>
    </citation>
    <scope>NUCLEOTIDE SEQUENCE [LARGE SCALE GENOMIC DNA]</scope>
    <source>
        <strain evidence="18 20">14B-1</strain>
        <strain evidence="17 19">37-2</strain>
    </source>
</reference>
<keyword evidence="20" id="KW-1185">Reference proteome</keyword>
<sequence length="727" mass="80196">MSHQQPTLRFWGRRRLPLLLQTEAAECGLASLAMVAGYWGHRIDLANMRRRFSVSLKGSTLKSLIAMAQGLGLAARPLKLDLPHLPQLKLPCVLHWDMNHFVVLRQVSARHIVIHDPAVGERKLTLDEASKHFTGVALELTPDTSFQKREEKLQFSLLSLMGRVDGLGGGLFQLLLLGIALQVCALAAPFYLQWVVDEALVAADRDLITVLGIGFLLLVLLQTAIGAVRSWATTALATSLNFQWLGNAFAHLMRLPLPWFEKRHLGDITSRFGSIQTIQKSLTTQFVEGVIDGLLVIATLIVMLLYSAPLAAVSLIAVGLYALLRWSIFRALREATAEQIIHASRQSTHFIESARGAQSVRLFGRQEERRIGWMNALAEQFNADLRIARLSLSFQTANALLFNAERVIVVWLAALAVMDGRFSVGMLFAFLSYKDQFSQRIAALIDKLFELRMLRLHGERVADILLTEPEPELNDVEIDPAQVQAAIELRNVSFRYSDSEPYVLRELSLAIPAGQCLAVTGASGCGKTTLLKLILGLMEPTEGEVLIGGVPLKQLGLTNYRQMLGTVMQDDLLFSGSIADNICFFDPQPDQERIRRCAGFAAIHDEIMAMPMNYNTLVGDIGSGLSGGQKQRVLLARALYKQPRLLVLDEATSHLDVWNEQLVNAAVRDIDMTRILVAHRPETIAMAERVVVLEQGRIVQDSPAAAAAGQRMARVGGGPGRAGDHVE</sequence>
<feature type="transmembrane region" description="Helical" evidence="13">
    <location>
        <begin position="171"/>
        <end position="192"/>
    </location>
</feature>
<keyword evidence="6" id="KW-0547">Nucleotide-binding</keyword>
<comment type="function">
    <text evidence="10">Involved in the export of calmodulin-sensitive adenylate cyclase-hemolysin (cyclolysin).</text>
</comment>
<dbReference type="InterPro" id="IPR011527">
    <property type="entry name" value="ABC1_TM_dom"/>
</dbReference>
<dbReference type="CDD" id="cd02419">
    <property type="entry name" value="Peptidase_C39C"/>
    <property type="match status" value="1"/>
</dbReference>
<dbReference type="PROSITE" id="PS50929">
    <property type="entry name" value="ABC_TM1F"/>
    <property type="match status" value="1"/>
</dbReference>
<gene>
    <name evidence="18" type="ORF">BI344_09660</name>
    <name evidence="17" type="ORF">BI347_05920</name>
</gene>
<dbReference type="PANTHER" id="PTHR24221">
    <property type="entry name" value="ATP-BINDING CASSETTE SUB-FAMILY B"/>
    <property type="match status" value="1"/>
</dbReference>
<dbReference type="GO" id="GO:0034040">
    <property type="term" value="F:ATPase-coupled lipid transmembrane transporter activity"/>
    <property type="evidence" value="ECO:0007669"/>
    <property type="project" value="TreeGrafter"/>
</dbReference>
<dbReference type="Pfam" id="PF00005">
    <property type="entry name" value="ABC_tran"/>
    <property type="match status" value="1"/>
</dbReference>
<comment type="subcellular location">
    <subcellularLocation>
        <location evidence="1">Cell membrane</location>
        <topology evidence="1">Multi-pass membrane protein</topology>
    </subcellularLocation>
</comment>
<dbReference type="GO" id="GO:0005524">
    <property type="term" value="F:ATP binding"/>
    <property type="evidence" value="ECO:0007669"/>
    <property type="project" value="UniProtKB-KW"/>
</dbReference>
<evidence type="ECO:0000259" key="15">
    <source>
        <dbReference type="PROSITE" id="PS50929"/>
    </source>
</evidence>
<protein>
    <recommendedName>
        <fullName evidence="12">Cyclolysin secretion/processing ATP-binding protein CyaB</fullName>
    </recommendedName>
</protein>
<keyword evidence="7 17" id="KW-0067">ATP-binding</keyword>
<feature type="domain" description="ABC transmembrane type-1" evidence="15">
    <location>
        <begin position="174"/>
        <end position="453"/>
    </location>
</feature>
<keyword evidence="5" id="KW-0354">Hemolysis</keyword>
<dbReference type="GO" id="GO:0006508">
    <property type="term" value="P:proteolysis"/>
    <property type="evidence" value="ECO:0007669"/>
    <property type="project" value="InterPro"/>
</dbReference>
<organism evidence="17 19">
    <name type="scientific">Chromobacterium sphagni</name>
    <dbReference type="NCBI Taxonomy" id="1903179"/>
    <lineage>
        <taxon>Bacteria</taxon>
        <taxon>Pseudomonadati</taxon>
        <taxon>Pseudomonadota</taxon>
        <taxon>Betaproteobacteria</taxon>
        <taxon>Neisseriales</taxon>
        <taxon>Chromobacteriaceae</taxon>
        <taxon>Chromobacterium</taxon>
    </lineage>
</organism>
<feature type="domain" description="ABC transporter" evidence="14">
    <location>
        <begin position="487"/>
        <end position="720"/>
    </location>
</feature>
<dbReference type="CDD" id="cd18567">
    <property type="entry name" value="ABC_6TM_CvaB_RaxB_like"/>
    <property type="match status" value="1"/>
</dbReference>
<dbReference type="Proteomes" id="UP000180280">
    <property type="component" value="Unassembled WGS sequence"/>
</dbReference>
<comment type="similarity">
    <text evidence="11">Belongs to the ABC transporter superfamily. Cyclolysin exporter (TC 3.A.1.109.2) family.</text>
</comment>
<dbReference type="InterPro" id="IPR003439">
    <property type="entry name" value="ABC_transporter-like_ATP-bd"/>
</dbReference>
<dbReference type="Gene3D" id="3.40.50.300">
    <property type="entry name" value="P-loop containing nucleotide triphosphate hydrolases"/>
    <property type="match status" value="1"/>
</dbReference>
<dbReference type="InterPro" id="IPR036640">
    <property type="entry name" value="ABC1_TM_sf"/>
</dbReference>
<keyword evidence="4 13" id="KW-0812">Transmembrane</keyword>
<dbReference type="Gene3D" id="1.20.1560.10">
    <property type="entry name" value="ABC transporter type 1, transmembrane domain"/>
    <property type="match status" value="1"/>
</dbReference>
<evidence type="ECO:0000259" key="14">
    <source>
        <dbReference type="PROSITE" id="PS50893"/>
    </source>
</evidence>
<evidence type="ECO:0000256" key="6">
    <source>
        <dbReference type="ARBA" id="ARBA00022741"/>
    </source>
</evidence>
<dbReference type="Pfam" id="PF00664">
    <property type="entry name" value="ABC_membrane"/>
    <property type="match status" value="1"/>
</dbReference>
<dbReference type="SMART" id="SM00382">
    <property type="entry name" value="AAA"/>
    <property type="match status" value="1"/>
</dbReference>
<dbReference type="InterPro" id="IPR017871">
    <property type="entry name" value="ABC_transporter-like_CS"/>
</dbReference>
<evidence type="ECO:0000256" key="3">
    <source>
        <dbReference type="ARBA" id="ARBA00022475"/>
    </source>
</evidence>
<dbReference type="PANTHER" id="PTHR24221:SF606">
    <property type="entry name" value="COLICIN V SECRETION-PROCESSING ATP-BINDING PROTEIN"/>
    <property type="match status" value="1"/>
</dbReference>
<dbReference type="SUPFAM" id="SSF52540">
    <property type="entry name" value="P-loop containing nucleoside triphosphate hydrolases"/>
    <property type="match status" value="1"/>
</dbReference>
<evidence type="ECO:0000256" key="2">
    <source>
        <dbReference type="ARBA" id="ARBA00022448"/>
    </source>
</evidence>
<dbReference type="Gene3D" id="3.90.70.10">
    <property type="entry name" value="Cysteine proteinases"/>
    <property type="match status" value="1"/>
</dbReference>
<keyword evidence="5" id="KW-0204">Cytolysis</keyword>
<dbReference type="GO" id="GO:0005886">
    <property type="term" value="C:plasma membrane"/>
    <property type="evidence" value="ECO:0007669"/>
    <property type="project" value="UniProtKB-SubCell"/>
</dbReference>
<evidence type="ECO:0000256" key="10">
    <source>
        <dbReference type="ARBA" id="ARBA00055355"/>
    </source>
</evidence>
<dbReference type="Proteomes" id="UP000180088">
    <property type="component" value="Unassembled WGS sequence"/>
</dbReference>
<keyword evidence="9 13" id="KW-0472">Membrane</keyword>
<dbReference type="PROSITE" id="PS00211">
    <property type="entry name" value="ABC_TRANSPORTER_1"/>
    <property type="match status" value="1"/>
</dbReference>
<feature type="domain" description="Peptidase C39" evidence="16">
    <location>
        <begin position="21"/>
        <end position="140"/>
    </location>
</feature>
<dbReference type="EMBL" id="MKCS01000001">
    <property type="protein sequence ID" value="OHX13098.1"/>
    <property type="molecule type" value="Genomic_DNA"/>
</dbReference>
<feature type="transmembrane region" description="Helical" evidence="13">
    <location>
        <begin position="294"/>
        <end position="324"/>
    </location>
</feature>
<accession>A0A1S1X185</accession>
<evidence type="ECO:0000256" key="1">
    <source>
        <dbReference type="ARBA" id="ARBA00004651"/>
    </source>
</evidence>
<evidence type="ECO:0000313" key="19">
    <source>
        <dbReference type="Proteomes" id="UP000180088"/>
    </source>
</evidence>
<dbReference type="SUPFAM" id="SSF90123">
    <property type="entry name" value="ABC transporter transmembrane region"/>
    <property type="match status" value="1"/>
</dbReference>
<dbReference type="InterPro" id="IPR027417">
    <property type="entry name" value="P-loop_NTPase"/>
</dbReference>
<proteinExistence type="inferred from homology"/>
<dbReference type="OrthoDB" id="8554730at2"/>
<feature type="transmembrane region" description="Helical" evidence="13">
    <location>
        <begin position="207"/>
        <end position="228"/>
    </location>
</feature>
<evidence type="ECO:0000259" key="16">
    <source>
        <dbReference type="PROSITE" id="PS50990"/>
    </source>
</evidence>
<dbReference type="STRING" id="1903179.BI347_05920"/>
<feature type="transmembrane region" description="Helical" evidence="13">
    <location>
        <begin position="408"/>
        <end position="431"/>
    </location>
</feature>
<dbReference type="InterPro" id="IPR005074">
    <property type="entry name" value="Peptidase_C39"/>
</dbReference>
<evidence type="ECO:0000256" key="13">
    <source>
        <dbReference type="SAM" id="Phobius"/>
    </source>
</evidence>
<dbReference type="Pfam" id="PF03412">
    <property type="entry name" value="Peptidase_C39"/>
    <property type="match status" value="1"/>
</dbReference>
<dbReference type="InterPro" id="IPR033838">
    <property type="entry name" value="CvaB_peptidase"/>
</dbReference>
<evidence type="ECO:0000256" key="9">
    <source>
        <dbReference type="ARBA" id="ARBA00023136"/>
    </source>
</evidence>
<dbReference type="RefSeq" id="WP_071113731.1">
    <property type="nucleotide sequence ID" value="NZ_MKCS01000001.1"/>
</dbReference>
<dbReference type="InterPro" id="IPR039421">
    <property type="entry name" value="Type_1_exporter"/>
</dbReference>
<evidence type="ECO:0000256" key="12">
    <source>
        <dbReference type="ARBA" id="ARBA00072252"/>
    </source>
</evidence>
<dbReference type="GO" id="GO:0008234">
    <property type="term" value="F:cysteine-type peptidase activity"/>
    <property type="evidence" value="ECO:0007669"/>
    <property type="project" value="InterPro"/>
</dbReference>
<keyword evidence="8 13" id="KW-1133">Transmembrane helix</keyword>
<dbReference type="GO" id="GO:0140359">
    <property type="term" value="F:ABC-type transporter activity"/>
    <property type="evidence" value="ECO:0007669"/>
    <property type="project" value="InterPro"/>
</dbReference>
<dbReference type="PROSITE" id="PS50990">
    <property type="entry name" value="PEPTIDASE_C39"/>
    <property type="match status" value="1"/>
</dbReference>
<evidence type="ECO:0000256" key="5">
    <source>
        <dbReference type="ARBA" id="ARBA00022735"/>
    </source>
</evidence>
<evidence type="ECO:0000256" key="4">
    <source>
        <dbReference type="ARBA" id="ARBA00022692"/>
    </source>
</evidence>
<name>A0A1S1X185_9NEIS</name>
<dbReference type="FunFam" id="3.40.50.300:FF:000299">
    <property type="entry name" value="ABC transporter ATP-binding protein/permease"/>
    <property type="match status" value="1"/>
</dbReference>
<dbReference type="CDD" id="cd03246">
    <property type="entry name" value="ABCC_Protease_Secretion"/>
    <property type="match status" value="1"/>
</dbReference>
<dbReference type="EMBL" id="MKCT01000039">
    <property type="protein sequence ID" value="OHX19369.1"/>
    <property type="molecule type" value="Genomic_DNA"/>
</dbReference>
<evidence type="ECO:0000313" key="18">
    <source>
        <dbReference type="EMBL" id="OHX19369.1"/>
    </source>
</evidence>
<dbReference type="AlphaFoldDB" id="A0A1S1X185"/>
<keyword evidence="3" id="KW-1003">Cell membrane</keyword>
<dbReference type="GO" id="GO:0016887">
    <property type="term" value="F:ATP hydrolysis activity"/>
    <property type="evidence" value="ECO:0007669"/>
    <property type="project" value="InterPro"/>
</dbReference>
<evidence type="ECO:0000256" key="7">
    <source>
        <dbReference type="ARBA" id="ARBA00022840"/>
    </source>
</evidence>
<dbReference type="GO" id="GO:0031640">
    <property type="term" value="P:killing of cells of another organism"/>
    <property type="evidence" value="ECO:0007669"/>
    <property type="project" value="UniProtKB-KW"/>
</dbReference>
<evidence type="ECO:0000256" key="11">
    <source>
        <dbReference type="ARBA" id="ARBA00061173"/>
    </source>
</evidence>
<keyword evidence="2" id="KW-0813">Transport</keyword>
<comment type="caution">
    <text evidence="17">The sequence shown here is derived from an EMBL/GenBank/DDBJ whole genome shotgun (WGS) entry which is preliminary data.</text>
</comment>
<dbReference type="InterPro" id="IPR003593">
    <property type="entry name" value="AAA+_ATPase"/>
</dbReference>